<accession>A0ACC0Y0H9</accession>
<gene>
    <name evidence="1" type="ORF">Pint_07094</name>
</gene>
<evidence type="ECO:0000313" key="1">
    <source>
        <dbReference type="EMBL" id="KAJ0026323.1"/>
    </source>
</evidence>
<proteinExistence type="predicted"/>
<organism evidence="1 2">
    <name type="scientific">Pistacia integerrima</name>
    <dbReference type="NCBI Taxonomy" id="434235"/>
    <lineage>
        <taxon>Eukaryota</taxon>
        <taxon>Viridiplantae</taxon>
        <taxon>Streptophyta</taxon>
        <taxon>Embryophyta</taxon>
        <taxon>Tracheophyta</taxon>
        <taxon>Spermatophyta</taxon>
        <taxon>Magnoliopsida</taxon>
        <taxon>eudicotyledons</taxon>
        <taxon>Gunneridae</taxon>
        <taxon>Pentapetalae</taxon>
        <taxon>rosids</taxon>
        <taxon>malvids</taxon>
        <taxon>Sapindales</taxon>
        <taxon>Anacardiaceae</taxon>
        <taxon>Pistacia</taxon>
    </lineage>
</organism>
<dbReference type="Proteomes" id="UP001163603">
    <property type="component" value="Chromosome 10"/>
</dbReference>
<comment type="caution">
    <text evidence="1">The sequence shown here is derived from an EMBL/GenBank/DDBJ whole genome shotgun (WGS) entry which is preliminary data.</text>
</comment>
<sequence>MPVVTMNYNPNSATVQSNGSTCCDDEPQSCGISTTRDRNSNSFILLDLNQFPEDFDESMVNVATINRSGCFHDEQQSCGVSTTYDWQFSSFTSLDLNELPQDIVEPMVNVATIS</sequence>
<protein>
    <submittedName>
        <fullName evidence="1">Uncharacterized protein</fullName>
    </submittedName>
</protein>
<dbReference type="EMBL" id="CM047745">
    <property type="protein sequence ID" value="KAJ0026323.1"/>
    <property type="molecule type" value="Genomic_DNA"/>
</dbReference>
<reference evidence="2" key="1">
    <citation type="journal article" date="2023" name="G3 (Bethesda)">
        <title>Genome assembly and association tests identify interacting loci associated with vigor, precocity, and sex in interspecific pistachio rootstocks.</title>
        <authorList>
            <person name="Palmer W."/>
            <person name="Jacygrad E."/>
            <person name="Sagayaradj S."/>
            <person name="Cavanaugh K."/>
            <person name="Han R."/>
            <person name="Bertier L."/>
            <person name="Beede B."/>
            <person name="Kafkas S."/>
            <person name="Golino D."/>
            <person name="Preece J."/>
            <person name="Michelmore R."/>
        </authorList>
    </citation>
    <scope>NUCLEOTIDE SEQUENCE [LARGE SCALE GENOMIC DNA]</scope>
</reference>
<name>A0ACC0Y0H9_9ROSI</name>
<evidence type="ECO:0000313" key="2">
    <source>
        <dbReference type="Proteomes" id="UP001163603"/>
    </source>
</evidence>
<keyword evidence="2" id="KW-1185">Reference proteome</keyword>